<dbReference type="AlphaFoldDB" id="W1PDQ1"/>
<dbReference type="GO" id="GO:0006364">
    <property type="term" value="P:rRNA processing"/>
    <property type="evidence" value="ECO:0000318"/>
    <property type="project" value="GO_Central"/>
</dbReference>
<dbReference type="HOGENOM" id="CLU_061658_0_0_1"/>
<evidence type="ECO:0000313" key="5">
    <source>
        <dbReference type="EMBL" id="ERN05834.1"/>
    </source>
</evidence>
<evidence type="ECO:0000256" key="3">
    <source>
        <dbReference type="SAM" id="MobiDB-lite"/>
    </source>
</evidence>
<dbReference type="eggNOG" id="KOG4008">
    <property type="taxonomic scope" value="Eukaryota"/>
</dbReference>
<dbReference type="OrthoDB" id="5390at2759"/>
<sequence length="380" mass="42867">MKAKNGAECKKQNGLKLNKKRNLPNVGDEADAVEASGDVEYSRHSKLWEDGNNDLDPHEEHNEADLSNKKARRADKCGKNDDVKLKKKRKLTKKKNGTEALKVYENIPEDGNCTSCMASHTKSSGYSEIQTEKITADCDEDIGDIKMSKAEKKKKKDKLSLKNKRKFKGKGSEVEIAEKVDLIVRGIGTRTPKSDVKLPRHSSHSEHKGSKASHTGEASNLVSQEGSLLEVEQVDQISSGDEDCSRGMKKWIMEYHCHRPGLEVLQQRIDAFIAEHEAQEEKARKEREEKAAAGGWTVVVHHKGRKKTTDAESGVSVGSVAQAAIMDKMAKKKSKEAGLNFYRFQKREAHRNELMMLQNKFEQDKKRIQELRAARKFRPY</sequence>
<dbReference type="STRING" id="13333.W1PDQ1"/>
<feature type="compositionally biased region" description="Basic and acidic residues" evidence="3">
    <location>
        <begin position="192"/>
        <end position="209"/>
    </location>
</feature>
<dbReference type="GO" id="GO:0034456">
    <property type="term" value="C:UTP-C complex"/>
    <property type="evidence" value="ECO:0000318"/>
    <property type="project" value="GO_Central"/>
</dbReference>
<dbReference type="GO" id="GO:0032545">
    <property type="term" value="C:CURI complex"/>
    <property type="evidence" value="ECO:0000318"/>
    <property type="project" value="GO_Central"/>
</dbReference>
<dbReference type="PANTHER" id="PTHR13191:SF0">
    <property type="entry name" value="RIBOSOMAL RNA-PROCESSING PROTEIN 7 HOMOLOG A-RELATED"/>
    <property type="match status" value="1"/>
</dbReference>
<dbReference type="PANTHER" id="PTHR13191">
    <property type="entry name" value="RIBOSOMAL RNA PROCESSING PROTEIN 7-RELATED"/>
    <property type="match status" value="1"/>
</dbReference>
<feature type="region of interest" description="Disordered" evidence="3">
    <location>
        <begin position="191"/>
        <end position="224"/>
    </location>
</feature>
<dbReference type="InterPro" id="IPR024326">
    <property type="entry name" value="RRP7_C"/>
</dbReference>
<dbReference type="CDD" id="cd12951">
    <property type="entry name" value="RRP7_Rrp7A"/>
    <property type="match status" value="1"/>
</dbReference>
<protein>
    <recommendedName>
        <fullName evidence="4">Ribosomal RNA-processing protein 7 C-terminal domain-containing protein</fullName>
    </recommendedName>
</protein>
<evidence type="ECO:0000256" key="1">
    <source>
        <dbReference type="ARBA" id="ARBA00006110"/>
    </source>
</evidence>
<dbReference type="EMBL" id="KI393980">
    <property type="protein sequence ID" value="ERN05834.1"/>
    <property type="molecule type" value="Genomic_DNA"/>
</dbReference>
<feature type="compositionally biased region" description="Basic and acidic residues" evidence="3">
    <location>
        <begin position="1"/>
        <end position="11"/>
    </location>
</feature>
<dbReference type="Gene3D" id="6.10.250.1770">
    <property type="match status" value="1"/>
</dbReference>
<feature type="compositionally biased region" description="Polar residues" evidence="3">
    <location>
        <begin position="212"/>
        <end position="224"/>
    </location>
</feature>
<feature type="domain" description="Ribosomal RNA-processing protein 7 C-terminal" evidence="4">
    <location>
        <begin position="258"/>
        <end position="380"/>
    </location>
</feature>
<evidence type="ECO:0000256" key="2">
    <source>
        <dbReference type="SAM" id="Coils"/>
    </source>
</evidence>
<dbReference type="Pfam" id="PF12923">
    <property type="entry name" value="RRP7"/>
    <property type="match status" value="1"/>
</dbReference>
<dbReference type="InterPro" id="IPR040446">
    <property type="entry name" value="RRP7"/>
</dbReference>
<dbReference type="Gramene" id="ERN05834">
    <property type="protein sequence ID" value="ERN05834"/>
    <property type="gene ID" value="AMTR_s00006p00261340"/>
</dbReference>
<keyword evidence="2" id="KW-0175">Coiled coil</keyword>
<feature type="coiled-coil region" evidence="2">
    <location>
        <begin position="262"/>
        <end position="293"/>
    </location>
</feature>
<dbReference type="GO" id="GO:0000028">
    <property type="term" value="P:ribosomal small subunit assembly"/>
    <property type="evidence" value="ECO:0000318"/>
    <property type="project" value="GO_Central"/>
</dbReference>
<proteinExistence type="inferred from homology"/>
<dbReference type="KEGG" id="atr:18434021"/>
<keyword evidence="6" id="KW-1185">Reference proteome</keyword>
<evidence type="ECO:0000313" key="6">
    <source>
        <dbReference type="Proteomes" id="UP000017836"/>
    </source>
</evidence>
<accession>W1PDQ1</accession>
<feature type="compositionally biased region" description="Basic and acidic residues" evidence="3">
    <location>
        <begin position="40"/>
        <end position="84"/>
    </location>
</feature>
<dbReference type="Proteomes" id="UP000017836">
    <property type="component" value="Unassembled WGS sequence"/>
</dbReference>
<feature type="region of interest" description="Disordered" evidence="3">
    <location>
        <begin position="1"/>
        <end position="91"/>
    </location>
</feature>
<organism evidence="5 6">
    <name type="scientific">Amborella trichopoda</name>
    <dbReference type="NCBI Taxonomy" id="13333"/>
    <lineage>
        <taxon>Eukaryota</taxon>
        <taxon>Viridiplantae</taxon>
        <taxon>Streptophyta</taxon>
        <taxon>Embryophyta</taxon>
        <taxon>Tracheophyta</taxon>
        <taxon>Spermatophyta</taxon>
        <taxon>Magnoliopsida</taxon>
        <taxon>Amborellales</taxon>
        <taxon>Amborellaceae</taxon>
        <taxon>Amborella</taxon>
    </lineage>
</organism>
<gene>
    <name evidence="5" type="ORF">AMTR_s00006p00261340</name>
</gene>
<reference evidence="6" key="1">
    <citation type="journal article" date="2013" name="Science">
        <title>The Amborella genome and the evolution of flowering plants.</title>
        <authorList>
            <consortium name="Amborella Genome Project"/>
        </authorList>
    </citation>
    <scope>NUCLEOTIDE SEQUENCE [LARGE SCALE GENOMIC DNA]</scope>
</reference>
<name>W1PDQ1_AMBTC</name>
<comment type="similarity">
    <text evidence="1">Belongs to the RRP7 family.</text>
</comment>
<feature type="coiled-coil region" evidence="2">
    <location>
        <begin position="347"/>
        <end position="374"/>
    </location>
</feature>
<evidence type="ECO:0000259" key="4">
    <source>
        <dbReference type="Pfam" id="PF12923"/>
    </source>
</evidence>